<dbReference type="InterPro" id="IPR023198">
    <property type="entry name" value="PGP-like_dom2"/>
</dbReference>
<dbReference type="InterPro" id="IPR036412">
    <property type="entry name" value="HAD-like_sf"/>
</dbReference>
<dbReference type="Proteomes" id="UP000216444">
    <property type="component" value="Unassembled WGS sequence"/>
</dbReference>
<sequence length="233" mass="24187">MTAIPRSLPKAVLWDLDGTLVNSDPLWTAAERECVTSHGGTWTDAIADSLAGASLTTCAQVLRNAGVPLADDEIIPELVHSVVRKYGDSVPWVSGAVELLAAFRDAGVPSVLVTGSPRVLAERVLAAAPEGAFLGCVTGDDDVRDKPDPEPYVRGASLANAEPGECVAFEDSATGLASAIASGACAVAVRAHARNPIPDAPDHLTIGSLADVTVRANRYADRLTLTVSSTPRR</sequence>
<dbReference type="PROSITE" id="PS01228">
    <property type="entry name" value="COF_1"/>
    <property type="match status" value="1"/>
</dbReference>
<dbReference type="InterPro" id="IPR051806">
    <property type="entry name" value="HAD-like_SPP"/>
</dbReference>
<reference evidence="1 2" key="1">
    <citation type="journal article" date="2017" name="BMC Genomics">
        <title>Comparative genomic and phylogenomic analyses of the Bifidobacteriaceae family.</title>
        <authorList>
            <person name="Lugli G.A."/>
            <person name="Milani C."/>
            <person name="Turroni F."/>
            <person name="Duranti S."/>
            <person name="Mancabelli L."/>
            <person name="Mangifesta M."/>
            <person name="Ferrario C."/>
            <person name="Modesto M."/>
            <person name="Mattarelli P."/>
            <person name="Jiri K."/>
            <person name="van Sinderen D."/>
            <person name="Ventura M."/>
        </authorList>
    </citation>
    <scope>NUCLEOTIDE SEQUENCE [LARGE SCALE GENOMIC DNA]</scope>
    <source>
        <strain evidence="1 2">DSM 100201</strain>
    </source>
</reference>
<dbReference type="InterPro" id="IPR006439">
    <property type="entry name" value="HAD-SF_hydro_IA"/>
</dbReference>
<dbReference type="InterPro" id="IPR023214">
    <property type="entry name" value="HAD_sf"/>
</dbReference>
<accession>A0A261FJF3</accession>
<dbReference type="GO" id="GO:0050308">
    <property type="term" value="F:sugar-phosphatase activity"/>
    <property type="evidence" value="ECO:0007669"/>
    <property type="project" value="TreeGrafter"/>
</dbReference>
<gene>
    <name evidence="1" type="ORF">BTIS_0010</name>
</gene>
<proteinExistence type="predicted"/>
<name>A0A261FJF3_9BIFI</name>
<evidence type="ECO:0000313" key="2">
    <source>
        <dbReference type="Proteomes" id="UP000216444"/>
    </source>
</evidence>
<organism evidence="1 2">
    <name type="scientific">Bifidobacterium tissieri</name>
    <dbReference type="NCBI Taxonomy" id="1630162"/>
    <lineage>
        <taxon>Bacteria</taxon>
        <taxon>Bacillati</taxon>
        <taxon>Actinomycetota</taxon>
        <taxon>Actinomycetes</taxon>
        <taxon>Bifidobacteriales</taxon>
        <taxon>Bifidobacteriaceae</taxon>
        <taxon>Bifidobacterium</taxon>
    </lineage>
</organism>
<evidence type="ECO:0000313" key="1">
    <source>
        <dbReference type="EMBL" id="OZG59279.1"/>
    </source>
</evidence>
<dbReference type="NCBIfam" id="TIGR01509">
    <property type="entry name" value="HAD-SF-IA-v3"/>
    <property type="match status" value="1"/>
</dbReference>
<dbReference type="EMBL" id="MWWV01000001">
    <property type="protein sequence ID" value="OZG59279.1"/>
    <property type="molecule type" value="Genomic_DNA"/>
</dbReference>
<dbReference type="PANTHER" id="PTHR43481:SF4">
    <property type="entry name" value="GLYCEROL-1-PHOSPHATE PHOSPHOHYDROLASE 1-RELATED"/>
    <property type="match status" value="1"/>
</dbReference>
<comment type="caution">
    <text evidence="1">The sequence shown here is derived from an EMBL/GenBank/DDBJ whole genome shotgun (WGS) entry which is preliminary data.</text>
</comment>
<dbReference type="SFLD" id="SFLDG01129">
    <property type="entry name" value="C1.5:_HAD__Beta-PGM__Phosphata"/>
    <property type="match status" value="1"/>
</dbReference>
<dbReference type="RefSeq" id="WP_094661626.1">
    <property type="nucleotide sequence ID" value="NZ_MWWV01000001.1"/>
</dbReference>
<dbReference type="Gene3D" id="3.40.50.1000">
    <property type="entry name" value="HAD superfamily/HAD-like"/>
    <property type="match status" value="1"/>
</dbReference>
<keyword evidence="2" id="KW-1185">Reference proteome</keyword>
<dbReference type="Gene3D" id="1.10.150.240">
    <property type="entry name" value="Putative phosphatase, domain 2"/>
    <property type="match status" value="1"/>
</dbReference>
<dbReference type="CDD" id="cd07505">
    <property type="entry name" value="HAD_BPGM-like"/>
    <property type="match status" value="1"/>
</dbReference>
<dbReference type="SFLD" id="SFLDS00003">
    <property type="entry name" value="Haloacid_Dehalogenase"/>
    <property type="match status" value="1"/>
</dbReference>
<dbReference type="AlphaFoldDB" id="A0A261FJF3"/>
<dbReference type="SUPFAM" id="SSF56784">
    <property type="entry name" value="HAD-like"/>
    <property type="match status" value="1"/>
</dbReference>
<dbReference type="PANTHER" id="PTHR43481">
    <property type="entry name" value="FRUCTOSE-1-PHOSPHATE PHOSPHATASE"/>
    <property type="match status" value="1"/>
</dbReference>
<protein>
    <submittedName>
        <fullName evidence="1">Haloacid dehalogenase</fullName>
    </submittedName>
</protein>
<dbReference type="Pfam" id="PF00702">
    <property type="entry name" value="Hydrolase"/>
    <property type="match status" value="1"/>
</dbReference>